<keyword evidence="3" id="KW-1185">Reference proteome</keyword>
<reference evidence="2" key="1">
    <citation type="submission" date="2023-11" db="EMBL/GenBank/DDBJ databases">
        <authorList>
            <person name="Alioto T."/>
            <person name="Alioto T."/>
            <person name="Gomez Garrido J."/>
        </authorList>
    </citation>
    <scope>NUCLEOTIDE SEQUENCE</scope>
</reference>
<evidence type="ECO:0000313" key="3">
    <source>
        <dbReference type="Proteomes" id="UP001296104"/>
    </source>
</evidence>
<name>A0AAI8Z3V1_9PEZI</name>
<dbReference type="InterPro" id="IPR038883">
    <property type="entry name" value="AN11006-like"/>
</dbReference>
<evidence type="ECO:0000313" key="2">
    <source>
        <dbReference type="EMBL" id="CAK4032175.1"/>
    </source>
</evidence>
<sequence length="223" mass="25596">MFARGTFSNPHPAGPSNKTWRKKLSFGKKLKKHPASKPPKGGASPFQSLPRELRDKIYYCVFDNEPPHPKDCFSSFKQNMPKRPMMAQACRKVRKEMEEVYYKRGEFTQYIVYGSFLFASVSTTAIKEWLEEIGESNAAKINSLSVKFFTSRSWAREQSSEQVVTRVAEKFGLPVSDINKSHFFKVLGFENTNLREDALQVLCLDENKDWVDPIEAVKKKKGL</sequence>
<gene>
    <name evidence="2" type="ORF">LECACI_7A007333</name>
</gene>
<dbReference type="PANTHER" id="PTHR42085">
    <property type="entry name" value="F-BOX DOMAIN-CONTAINING PROTEIN"/>
    <property type="match status" value="1"/>
</dbReference>
<feature type="region of interest" description="Disordered" evidence="1">
    <location>
        <begin position="1"/>
        <end position="48"/>
    </location>
</feature>
<evidence type="ECO:0000256" key="1">
    <source>
        <dbReference type="SAM" id="MobiDB-lite"/>
    </source>
</evidence>
<comment type="caution">
    <text evidence="2">The sequence shown here is derived from an EMBL/GenBank/DDBJ whole genome shotgun (WGS) entry which is preliminary data.</text>
</comment>
<organism evidence="2 3">
    <name type="scientific">Lecanosticta acicola</name>
    <dbReference type="NCBI Taxonomy" id="111012"/>
    <lineage>
        <taxon>Eukaryota</taxon>
        <taxon>Fungi</taxon>
        <taxon>Dikarya</taxon>
        <taxon>Ascomycota</taxon>
        <taxon>Pezizomycotina</taxon>
        <taxon>Dothideomycetes</taxon>
        <taxon>Dothideomycetidae</taxon>
        <taxon>Mycosphaerellales</taxon>
        <taxon>Mycosphaerellaceae</taxon>
        <taxon>Lecanosticta</taxon>
    </lineage>
</organism>
<dbReference type="PANTHER" id="PTHR42085:SF8">
    <property type="entry name" value="F-BOX DOMAIN-CONTAINING PROTEIN"/>
    <property type="match status" value="1"/>
</dbReference>
<proteinExistence type="predicted"/>
<protein>
    <submittedName>
        <fullName evidence="2">Uncharacterized protein</fullName>
    </submittedName>
</protein>
<feature type="compositionally biased region" description="Basic residues" evidence="1">
    <location>
        <begin position="19"/>
        <end position="35"/>
    </location>
</feature>
<dbReference type="EMBL" id="CAVMBE010000059">
    <property type="protein sequence ID" value="CAK4032175.1"/>
    <property type="molecule type" value="Genomic_DNA"/>
</dbReference>
<dbReference type="Proteomes" id="UP001296104">
    <property type="component" value="Unassembled WGS sequence"/>
</dbReference>
<accession>A0AAI8Z3V1</accession>
<dbReference type="AlphaFoldDB" id="A0AAI8Z3V1"/>